<dbReference type="Proteomes" id="UP001190700">
    <property type="component" value="Unassembled WGS sequence"/>
</dbReference>
<name>A0AAE0C7W3_9CHLO</name>
<gene>
    <name evidence="1" type="ORF">CYMTET_40564</name>
</gene>
<comment type="caution">
    <text evidence="1">The sequence shown here is derived from an EMBL/GenBank/DDBJ whole genome shotgun (WGS) entry which is preliminary data.</text>
</comment>
<protein>
    <submittedName>
        <fullName evidence="1">Uncharacterized protein</fullName>
    </submittedName>
</protein>
<dbReference type="AlphaFoldDB" id="A0AAE0C7W3"/>
<evidence type="ECO:0000313" key="2">
    <source>
        <dbReference type="Proteomes" id="UP001190700"/>
    </source>
</evidence>
<reference evidence="1 2" key="1">
    <citation type="journal article" date="2015" name="Genome Biol. Evol.">
        <title>Comparative Genomics of a Bacterivorous Green Alga Reveals Evolutionary Causalities and Consequences of Phago-Mixotrophic Mode of Nutrition.</title>
        <authorList>
            <person name="Burns J.A."/>
            <person name="Paasch A."/>
            <person name="Narechania A."/>
            <person name="Kim E."/>
        </authorList>
    </citation>
    <scope>NUCLEOTIDE SEQUENCE [LARGE SCALE GENOMIC DNA]</scope>
    <source>
        <strain evidence="1 2">PLY_AMNH</strain>
    </source>
</reference>
<dbReference type="EMBL" id="LGRX02026945">
    <property type="protein sequence ID" value="KAK3250037.1"/>
    <property type="molecule type" value="Genomic_DNA"/>
</dbReference>
<accession>A0AAE0C7W3</accession>
<evidence type="ECO:0000313" key="1">
    <source>
        <dbReference type="EMBL" id="KAK3250037.1"/>
    </source>
</evidence>
<organism evidence="1 2">
    <name type="scientific">Cymbomonas tetramitiformis</name>
    <dbReference type="NCBI Taxonomy" id="36881"/>
    <lineage>
        <taxon>Eukaryota</taxon>
        <taxon>Viridiplantae</taxon>
        <taxon>Chlorophyta</taxon>
        <taxon>Pyramimonadophyceae</taxon>
        <taxon>Pyramimonadales</taxon>
        <taxon>Pyramimonadaceae</taxon>
        <taxon>Cymbomonas</taxon>
    </lineage>
</organism>
<keyword evidence="2" id="KW-1185">Reference proteome</keyword>
<proteinExistence type="predicted"/>
<sequence length="171" mass="17326">MSNRCRKCALLRCGSGLAATPLHSDGGLRSARWDCVFRYRAAFNFAAGNVVGRARVQGLGVMGAARVGGCRYCWLLIGLCCQAVDVGGTIVAAAEAIVVVATAEGTIVAARATAIVVVVEGTIVVARTTAVVAADEGATVAGVRATAVEYFAATVVVVVDAEIVAARATAL</sequence>